<organism evidence="2 3">
    <name type="scientific">Pseudomonas syringae pv. syringae (strain B728a)</name>
    <dbReference type="NCBI Taxonomy" id="205918"/>
    <lineage>
        <taxon>Bacteria</taxon>
        <taxon>Pseudomonadati</taxon>
        <taxon>Pseudomonadota</taxon>
        <taxon>Gammaproteobacteria</taxon>
        <taxon>Pseudomonadales</taxon>
        <taxon>Pseudomonadaceae</taxon>
        <taxon>Pseudomonas</taxon>
        <taxon>Pseudomonas syringae</taxon>
    </lineage>
</organism>
<accession>Q4ZM51</accession>
<dbReference type="EMBL" id="CP000075">
    <property type="protein sequence ID" value="AAY39771.1"/>
    <property type="molecule type" value="Genomic_DNA"/>
</dbReference>
<dbReference type="AlphaFoldDB" id="Q4ZM51"/>
<feature type="compositionally biased region" description="Basic and acidic residues" evidence="1">
    <location>
        <begin position="1"/>
        <end position="21"/>
    </location>
</feature>
<name>Q4ZM51_PSEU2</name>
<gene>
    <name evidence="2" type="ordered locus">Psyr_4744</name>
</gene>
<dbReference type="OrthoDB" id="7036794at2"/>
<dbReference type="Proteomes" id="UP000000426">
    <property type="component" value="Chromosome"/>
</dbReference>
<dbReference type="KEGG" id="psb:Psyr_4744"/>
<sequence length="81" mass="9152">MPKRRSELVRERARTVAKDSSFETMPSRTSSLLQKPVLMPERRSELVRERARTGAEDLALETMPSRTSSLLQKPSGSHAQT</sequence>
<dbReference type="HOGENOM" id="CLU_2571262_0_0_6"/>
<reference evidence="2 3" key="1">
    <citation type="journal article" date="2005" name="Proc. Natl. Acad. Sci. U.S.A.">
        <title>Comparison of the complete genome sequences of Pseudomonas syringae pv. syringae B728a and pv. tomato DC3000.</title>
        <authorList>
            <person name="Feil H."/>
            <person name="Feil W.S."/>
            <person name="Chain P."/>
            <person name="Larimer F."/>
            <person name="Dibartolo G."/>
            <person name="Copeland A."/>
            <person name="Lykidis A."/>
            <person name="Trong S."/>
            <person name="Nolan M."/>
            <person name="Goltsman E."/>
            <person name="Thiel J."/>
            <person name="Malfatti S."/>
            <person name="Loper J.E."/>
            <person name="Lapidus A."/>
            <person name="Detter J.C."/>
            <person name="Land M."/>
            <person name="Richardson P.M."/>
            <person name="Kyrpides N.C."/>
            <person name="Ivanova N."/>
            <person name="Lindow S.E."/>
        </authorList>
    </citation>
    <scope>NUCLEOTIDE SEQUENCE [LARGE SCALE GENOMIC DNA]</scope>
    <source>
        <strain evidence="2 3">B728a</strain>
    </source>
</reference>
<feature type="region of interest" description="Disordered" evidence="1">
    <location>
        <begin position="62"/>
        <end position="81"/>
    </location>
</feature>
<feature type="compositionally biased region" description="Polar residues" evidence="1">
    <location>
        <begin position="64"/>
        <end position="81"/>
    </location>
</feature>
<proteinExistence type="predicted"/>
<evidence type="ECO:0000313" key="2">
    <source>
        <dbReference type="EMBL" id="AAY39771.1"/>
    </source>
</evidence>
<protein>
    <submittedName>
        <fullName evidence="2">Uncharacterized protein</fullName>
    </submittedName>
</protein>
<evidence type="ECO:0000256" key="1">
    <source>
        <dbReference type="SAM" id="MobiDB-lite"/>
    </source>
</evidence>
<feature type="region of interest" description="Disordered" evidence="1">
    <location>
        <begin position="1"/>
        <end position="31"/>
    </location>
</feature>
<evidence type="ECO:0000313" key="3">
    <source>
        <dbReference type="Proteomes" id="UP000000426"/>
    </source>
</evidence>
<feature type="compositionally biased region" description="Polar residues" evidence="1">
    <location>
        <begin position="22"/>
        <end position="31"/>
    </location>
</feature>